<sequence length="320" mass="36424">MSKLPLEIWREICCLACKDDGTTGRSLGLVSQYVRSVSEEYRYYSIAVAGPRQVRGLHEVLKSAPLARVRHLYFVDPRDYVSGLSVVVLPRRTEDIAAINNLLEAVSPTLFSLTIVSHTTRQTFNGDHIALHPLQFPLLTELTLRGCYTVPPTELFAPRLARLHISSEAVNRSLGQSLSKYYSELTHLRISRLMEFISDILGIMEDLTSAMGLRRPPTESQDEWVSTMPTIPRYILIQPGPESWQGSEGRVVLSDPRRRRGMLLPLQLYEWRLKYFTVLPPHVGYGREREAELAKAEWLDRINWGPGCWDILNANKPLSL</sequence>
<name>A0A2R6RM20_9APHY</name>
<evidence type="ECO:0000313" key="1">
    <source>
        <dbReference type="EMBL" id="PSS31068.1"/>
    </source>
</evidence>
<dbReference type="EMBL" id="MLYV02000221">
    <property type="protein sequence ID" value="PSS31068.1"/>
    <property type="molecule type" value="Genomic_DNA"/>
</dbReference>
<dbReference type="Proteomes" id="UP000186601">
    <property type="component" value="Unassembled WGS sequence"/>
</dbReference>
<dbReference type="OrthoDB" id="3256367at2759"/>
<evidence type="ECO:0000313" key="2">
    <source>
        <dbReference type="Proteomes" id="UP000186601"/>
    </source>
</evidence>
<proteinExistence type="predicted"/>
<evidence type="ECO:0008006" key="3">
    <source>
        <dbReference type="Google" id="ProtNLM"/>
    </source>
</evidence>
<gene>
    <name evidence="1" type="ORF">PHLCEN_2v2400</name>
</gene>
<keyword evidence="2" id="KW-1185">Reference proteome</keyword>
<dbReference type="AlphaFoldDB" id="A0A2R6RM20"/>
<comment type="caution">
    <text evidence="1">The sequence shown here is derived from an EMBL/GenBank/DDBJ whole genome shotgun (WGS) entry which is preliminary data.</text>
</comment>
<organism evidence="1 2">
    <name type="scientific">Hermanssonia centrifuga</name>
    <dbReference type="NCBI Taxonomy" id="98765"/>
    <lineage>
        <taxon>Eukaryota</taxon>
        <taxon>Fungi</taxon>
        <taxon>Dikarya</taxon>
        <taxon>Basidiomycota</taxon>
        <taxon>Agaricomycotina</taxon>
        <taxon>Agaricomycetes</taxon>
        <taxon>Polyporales</taxon>
        <taxon>Meruliaceae</taxon>
        <taxon>Hermanssonia</taxon>
    </lineage>
</organism>
<protein>
    <recommendedName>
        <fullName evidence="3">F-box domain-containing protein</fullName>
    </recommendedName>
</protein>
<accession>A0A2R6RM20</accession>
<reference evidence="1 2" key="1">
    <citation type="submission" date="2018-02" db="EMBL/GenBank/DDBJ databases">
        <title>Genome sequence of the basidiomycete white-rot fungus Phlebia centrifuga.</title>
        <authorList>
            <person name="Granchi Z."/>
            <person name="Peng M."/>
            <person name="de Vries R.P."/>
            <person name="Hilden K."/>
            <person name="Makela M.R."/>
            <person name="Grigoriev I."/>
            <person name="Riley R."/>
        </authorList>
    </citation>
    <scope>NUCLEOTIDE SEQUENCE [LARGE SCALE GENOMIC DNA]</scope>
    <source>
        <strain evidence="1 2">FBCC195</strain>
    </source>
</reference>